<protein>
    <recommendedName>
        <fullName evidence="1">Aminoglycoside phosphotransferase domain-containing protein</fullName>
    </recommendedName>
</protein>
<dbReference type="PANTHER" id="PTHR21310:SF51">
    <property type="entry name" value="AMINOGLYCOSIDE PHOSPHOTRANSFERASE DOMAIN-CONTAINING PROTEIN"/>
    <property type="match status" value="1"/>
</dbReference>
<evidence type="ECO:0000313" key="2">
    <source>
        <dbReference type="EMBL" id="KXJ94678.1"/>
    </source>
</evidence>
<organism evidence="2 3">
    <name type="scientific">Microdochium bolleyi</name>
    <dbReference type="NCBI Taxonomy" id="196109"/>
    <lineage>
        <taxon>Eukaryota</taxon>
        <taxon>Fungi</taxon>
        <taxon>Dikarya</taxon>
        <taxon>Ascomycota</taxon>
        <taxon>Pezizomycotina</taxon>
        <taxon>Sordariomycetes</taxon>
        <taxon>Xylariomycetidae</taxon>
        <taxon>Xylariales</taxon>
        <taxon>Microdochiaceae</taxon>
        <taxon>Microdochium</taxon>
    </lineage>
</organism>
<dbReference type="AlphaFoldDB" id="A0A136JC70"/>
<evidence type="ECO:0000313" key="3">
    <source>
        <dbReference type="Proteomes" id="UP000070501"/>
    </source>
</evidence>
<gene>
    <name evidence="2" type="ORF">Micbo1qcDRAFT_159930</name>
</gene>
<feature type="domain" description="Aminoglycoside phosphotransferase" evidence="1">
    <location>
        <begin position="1"/>
        <end position="161"/>
    </location>
</feature>
<accession>A0A136JC70</accession>
<evidence type="ECO:0000259" key="1">
    <source>
        <dbReference type="Pfam" id="PF01636"/>
    </source>
</evidence>
<dbReference type="InterPro" id="IPR002575">
    <property type="entry name" value="Aminoglycoside_PTrfase"/>
</dbReference>
<dbReference type="InterPro" id="IPR051678">
    <property type="entry name" value="AGP_Transferase"/>
</dbReference>
<name>A0A136JC70_9PEZI</name>
<dbReference type="EMBL" id="KQ964247">
    <property type="protein sequence ID" value="KXJ94678.1"/>
    <property type="molecule type" value="Genomic_DNA"/>
</dbReference>
<keyword evidence="3" id="KW-1185">Reference proteome</keyword>
<dbReference type="OrthoDB" id="10003767at2759"/>
<dbReference type="Pfam" id="PF01636">
    <property type="entry name" value="APH"/>
    <property type="match status" value="1"/>
</dbReference>
<sequence>MSFVPGRLVSRIWFDEHLVGREQVRLRILTNLASIMAQLSALSFDKMGSVLPTHSAQLGPIFDWVEPADEGEPMQVAVSGPFDTLRTFLDDAAAKQGPHKRNDWSDGREKILAVLRECFLAADAKSGGRFVLRPPDFDSQNVLADEEGNITGLIDWDLAHTFPRILGYAAYPGWITRDWDPLMYGWPKMADSENSPAELQRYRLHYSTELGKVSHSKADLELNKTSHLIEAIWIGLLNYHNQLPIVMKFVRAVLGEDANAIRIMIDIGKGEFGESQWKELSDGLRAMILGPA</sequence>
<reference evidence="3" key="1">
    <citation type="submission" date="2016-02" db="EMBL/GenBank/DDBJ databases">
        <title>Draft genome sequence of Microdochium bolleyi, a fungal endophyte of beachgrass.</title>
        <authorList>
            <consortium name="DOE Joint Genome Institute"/>
            <person name="David A.S."/>
            <person name="May G."/>
            <person name="Haridas S."/>
            <person name="Lim J."/>
            <person name="Wang M."/>
            <person name="Labutti K."/>
            <person name="Lipzen A."/>
            <person name="Barry K."/>
            <person name="Grigoriev I.V."/>
        </authorList>
    </citation>
    <scope>NUCLEOTIDE SEQUENCE [LARGE SCALE GENOMIC DNA]</scope>
    <source>
        <strain evidence="3">J235TASD1</strain>
    </source>
</reference>
<dbReference type="Proteomes" id="UP000070501">
    <property type="component" value="Unassembled WGS sequence"/>
</dbReference>
<dbReference type="PANTHER" id="PTHR21310">
    <property type="entry name" value="AMINOGLYCOSIDE PHOSPHOTRANSFERASE-RELATED-RELATED"/>
    <property type="match status" value="1"/>
</dbReference>
<proteinExistence type="predicted"/>
<dbReference type="InterPro" id="IPR011009">
    <property type="entry name" value="Kinase-like_dom_sf"/>
</dbReference>
<dbReference type="InParanoid" id="A0A136JC70"/>
<dbReference type="SUPFAM" id="SSF56112">
    <property type="entry name" value="Protein kinase-like (PK-like)"/>
    <property type="match status" value="1"/>
</dbReference>
<dbReference type="STRING" id="196109.A0A136JC70"/>